<proteinExistence type="inferred from homology"/>
<reference evidence="8" key="1">
    <citation type="submission" date="2020-05" db="EMBL/GenBank/DDBJ databases">
        <title>WGS assembly of Panicum virgatum.</title>
        <authorList>
            <person name="Lovell J.T."/>
            <person name="Jenkins J."/>
            <person name="Shu S."/>
            <person name="Juenger T.E."/>
            <person name="Schmutz J."/>
        </authorList>
    </citation>
    <scope>NUCLEOTIDE SEQUENCE</scope>
    <source>
        <strain evidence="8">AP13</strain>
    </source>
</reference>
<evidence type="ECO:0008006" key="10">
    <source>
        <dbReference type="Google" id="ProtNLM"/>
    </source>
</evidence>
<comment type="subcellular location">
    <subcellularLocation>
        <location evidence="1">Endoplasmic reticulum membrane</location>
        <topology evidence="1">Single-pass membrane protein</topology>
    </subcellularLocation>
</comment>
<evidence type="ECO:0000256" key="7">
    <source>
        <dbReference type="SAM" id="Phobius"/>
    </source>
</evidence>
<evidence type="ECO:0000256" key="4">
    <source>
        <dbReference type="ARBA" id="ARBA00022824"/>
    </source>
</evidence>
<keyword evidence="3 7" id="KW-0812">Transmembrane</keyword>
<keyword evidence="5 7" id="KW-1133">Transmembrane helix</keyword>
<evidence type="ECO:0000313" key="9">
    <source>
        <dbReference type="Proteomes" id="UP000823388"/>
    </source>
</evidence>
<dbReference type="InterPro" id="IPR010580">
    <property type="entry name" value="ER_stress-assoc"/>
</dbReference>
<dbReference type="GO" id="GO:0030968">
    <property type="term" value="P:endoplasmic reticulum unfolded protein response"/>
    <property type="evidence" value="ECO:0007669"/>
    <property type="project" value="TreeGrafter"/>
</dbReference>
<comment type="similarity">
    <text evidence="2">Belongs to the RAMP4 family.</text>
</comment>
<evidence type="ECO:0000256" key="3">
    <source>
        <dbReference type="ARBA" id="ARBA00022692"/>
    </source>
</evidence>
<dbReference type="Proteomes" id="UP000823388">
    <property type="component" value="Chromosome 2K"/>
</dbReference>
<sequence length="101" mass="11298">MSFHLKVAMPQFLGTALIQCSVSSRHLFGYVIFLQTTSRRLADRKIARFEKNITKRGAVPETIKKANDYPFGPILLGFFVFVVVGSSLFQIIRTASNAGLF</sequence>
<gene>
    <name evidence="8" type="ORF">PVAP13_2KG510605</name>
</gene>
<dbReference type="GO" id="GO:0005789">
    <property type="term" value="C:endoplasmic reticulum membrane"/>
    <property type="evidence" value="ECO:0007669"/>
    <property type="project" value="UniProtKB-SubCell"/>
</dbReference>
<evidence type="ECO:0000313" key="8">
    <source>
        <dbReference type="EMBL" id="KAG2646449.1"/>
    </source>
</evidence>
<dbReference type="Pfam" id="PF06624">
    <property type="entry name" value="RAMP4"/>
    <property type="match status" value="1"/>
</dbReference>
<protein>
    <recommendedName>
        <fullName evidence="10">Stress-associated endoplasmic reticulum protein</fullName>
    </recommendedName>
</protein>
<keyword evidence="6 7" id="KW-0472">Membrane</keyword>
<evidence type="ECO:0000256" key="6">
    <source>
        <dbReference type="ARBA" id="ARBA00023136"/>
    </source>
</evidence>
<organism evidence="8 9">
    <name type="scientific">Panicum virgatum</name>
    <name type="common">Blackwell switchgrass</name>
    <dbReference type="NCBI Taxonomy" id="38727"/>
    <lineage>
        <taxon>Eukaryota</taxon>
        <taxon>Viridiplantae</taxon>
        <taxon>Streptophyta</taxon>
        <taxon>Embryophyta</taxon>
        <taxon>Tracheophyta</taxon>
        <taxon>Spermatophyta</taxon>
        <taxon>Magnoliopsida</taxon>
        <taxon>Liliopsida</taxon>
        <taxon>Poales</taxon>
        <taxon>Poaceae</taxon>
        <taxon>PACMAD clade</taxon>
        <taxon>Panicoideae</taxon>
        <taxon>Panicodae</taxon>
        <taxon>Paniceae</taxon>
        <taxon>Panicinae</taxon>
        <taxon>Panicum</taxon>
        <taxon>Panicum sect. Hiantes</taxon>
    </lineage>
</organism>
<keyword evidence="9" id="KW-1185">Reference proteome</keyword>
<feature type="transmembrane region" description="Helical" evidence="7">
    <location>
        <begin position="12"/>
        <end position="34"/>
    </location>
</feature>
<dbReference type="EMBL" id="CM029039">
    <property type="protein sequence ID" value="KAG2646449.1"/>
    <property type="molecule type" value="Genomic_DNA"/>
</dbReference>
<dbReference type="PANTHER" id="PTHR15601">
    <property type="entry name" value="STRESS ASSOCIATED ENDOPLASMIC RETICULUM PROTEIN SERP1/RAMP4"/>
    <property type="match status" value="1"/>
</dbReference>
<keyword evidence="4" id="KW-0256">Endoplasmic reticulum</keyword>
<name>A0A8T0WT94_PANVG</name>
<dbReference type="PANTHER" id="PTHR15601:SF35">
    <property type="entry name" value="OS07G0583000 PROTEIN"/>
    <property type="match status" value="1"/>
</dbReference>
<comment type="caution">
    <text evidence="8">The sequence shown here is derived from an EMBL/GenBank/DDBJ whole genome shotgun (WGS) entry which is preliminary data.</text>
</comment>
<evidence type="ECO:0000256" key="2">
    <source>
        <dbReference type="ARBA" id="ARBA00005500"/>
    </source>
</evidence>
<accession>A0A8T0WT94</accession>
<evidence type="ECO:0000256" key="5">
    <source>
        <dbReference type="ARBA" id="ARBA00022989"/>
    </source>
</evidence>
<dbReference type="AlphaFoldDB" id="A0A8T0WT94"/>
<feature type="transmembrane region" description="Helical" evidence="7">
    <location>
        <begin position="74"/>
        <end position="92"/>
    </location>
</feature>
<evidence type="ECO:0000256" key="1">
    <source>
        <dbReference type="ARBA" id="ARBA00004389"/>
    </source>
</evidence>